<reference evidence="4 5" key="1">
    <citation type="journal article" date="2021" name="Cell Host Microbe">
        <title>in vivo commensal control of Clostridioides difficile virulence.</title>
        <authorList>
            <person name="Girinathan B.P."/>
            <person name="Dibenedetto N."/>
            <person name="Worley J.N."/>
            <person name="Peltier J."/>
            <person name="Arrieta-Ortiz M.L."/>
            <person name="Rupa Christinal Immanuel S."/>
            <person name="Lavin R."/>
            <person name="Delaney M.L."/>
            <person name="Cummins C."/>
            <person name="Hoffmann M."/>
            <person name="Luo Y."/>
            <person name="Gonzalez-Escalona N."/>
            <person name="Allard M."/>
            <person name="Onderdonk A.B."/>
            <person name="Gerber G.K."/>
            <person name="Sonenshein A.L."/>
            <person name="Baliga N."/>
            <person name="Dupuy B."/>
            <person name="Bry L."/>
        </authorList>
    </citation>
    <scope>NUCLEOTIDE SEQUENCE [LARGE SCALE GENOMIC DNA]</scope>
    <source>
        <strain evidence="4 5">DSM 599</strain>
    </source>
</reference>
<gene>
    <name evidence="4" type="ORF">K5V21_09175</name>
</gene>
<dbReference type="Gene3D" id="3.60.21.10">
    <property type="match status" value="1"/>
</dbReference>
<evidence type="ECO:0000313" key="4">
    <source>
        <dbReference type="EMBL" id="MBY0755631.1"/>
    </source>
</evidence>
<organism evidence="4 5">
    <name type="scientific">Clostridium sardiniense</name>
    <name type="common">Clostridium absonum</name>
    <dbReference type="NCBI Taxonomy" id="29369"/>
    <lineage>
        <taxon>Bacteria</taxon>
        <taxon>Bacillati</taxon>
        <taxon>Bacillota</taxon>
        <taxon>Clostridia</taxon>
        <taxon>Eubacteriales</taxon>
        <taxon>Clostridiaceae</taxon>
        <taxon>Clostridium</taxon>
    </lineage>
</organism>
<dbReference type="Proteomes" id="UP001299068">
    <property type="component" value="Unassembled WGS sequence"/>
</dbReference>
<dbReference type="CDD" id="cd07381">
    <property type="entry name" value="MPP_CapA"/>
    <property type="match status" value="1"/>
</dbReference>
<keyword evidence="5" id="KW-1185">Reference proteome</keyword>
<feature type="region of interest" description="Disordered" evidence="2">
    <location>
        <begin position="43"/>
        <end position="62"/>
    </location>
</feature>
<dbReference type="EMBL" id="JAIKTU010000006">
    <property type="protein sequence ID" value="MBY0755631.1"/>
    <property type="molecule type" value="Genomic_DNA"/>
</dbReference>
<dbReference type="SMART" id="SM00854">
    <property type="entry name" value="PGA_cap"/>
    <property type="match status" value="1"/>
</dbReference>
<dbReference type="Pfam" id="PF09587">
    <property type="entry name" value="PGA_cap"/>
    <property type="match status" value="1"/>
</dbReference>
<protein>
    <submittedName>
        <fullName evidence="4">CapA family protein</fullName>
    </submittedName>
</protein>
<comment type="caution">
    <text evidence="4">The sequence shown here is derived from an EMBL/GenBank/DDBJ whole genome shotgun (WGS) entry which is preliminary data.</text>
</comment>
<comment type="similarity">
    <text evidence="1">Belongs to the CapA family.</text>
</comment>
<proteinExistence type="inferred from homology"/>
<evidence type="ECO:0000256" key="1">
    <source>
        <dbReference type="ARBA" id="ARBA00005662"/>
    </source>
</evidence>
<feature type="domain" description="Capsule synthesis protein CapA" evidence="3">
    <location>
        <begin position="70"/>
        <end position="326"/>
    </location>
</feature>
<evidence type="ECO:0000259" key="3">
    <source>
        <dbReference type="SMART" id="SM00854"/>
    </source>
</evidence>
<evidence type="ECO:0000313" key="5">
    <source>
        <dbReference type="Proteomes" id="UP001299068"/>
    </source>
</evidence>
<evidence type="ECO:0000256" key="2">
    <source>
        <dbReference type="SAM" id="MobiDB-lite"/>
    </source>
</evidence>
<dbReference type="SUPFAM" id="SSF56300">
    <property type="entry name" value="Metallo-dependent phosphatases"/>
    <property type="match status" value="1"/>
</dbReference>
<name>A0ABS7KXT9_CLOSR</name>
<dbReference type="PANTHER" id="PTHR33393">
    <property type="entry name" value="POLYGLUTAMINE SYNTHESIS ACCESSORY PROTEIN RV0574C-RELATED"/>
    <property type="match status" value="1"/>
</dbReference>
<dbReference type="RefSeq" id="WP_221861010.1">
    <property type="nucleotide sequence ID" value="NZ_JAIKTU010000006.1"/>
</dbReference>
<dbReference type="InterPro" id="IPR019079">
    <property type="entry name" value="Capsule_synth_CapA"/>
</dbReference>
<sequence length="424" mass="48275">MKKKNKKRKYIIRRFLALLILFIFLGIGIYSVNYILNRNDSYSNPEEISNNKDTPDDEKKDKIENEELYTITSVGNLIVHDAQISGAKQPSGTYNFDKNFEYVKDSIYNSDLSIGVFEGTFNGGKPQGYPTFNSPDEFLDTLKSTGFDIINYASNHIIDKGSSGVKNTITKSINKNLINIGVKRDKQDKNYIIYEIDGHKIGMFAYTYKTGPNTINGIQIPKDVYSLINTFDYNNLSALYEDVENSIKEMRKQGVEFLIGSFHWGEEYVTKENKAQRNIAKKMNELGVDIVLGSHPHVIQPYEILTNDSGHSTFVAYSQGNFLSNQCYEEIQKNLTEDGLLIKFTLGLRNNKLYLKNYDIIPTWVYREPKDNGLFIHRVIPVVDALNNSSKYKLSGNSINKLNRSLNDTKRIIGSDSLGTKSFP</sequence>
<feature type="compositionally biased region" description="Basic and acidic residues" evidence="2">
    <location>
        <begin position="49"/>
        <end position="62"/>
    </location>
</feature>
<accession>A0ABS7KXT9</accession>
<dbReference type="PANTHER" id="PTHR33393:SF12">
    <property type="entry name" value="CAPSULE BIOSYNTHESIS PROTEIN CAPA"/>
    <property type="match status" value="1"/>
</dbReference>
<dbReference type="InterPro" id="IPR052169">
    <property type="entry name" value="CW_Biosynth-Accessory"/>
</dbReference>
<dbReference type="InterPro" id="IPR029052">
    <property type="entry name" value="Metallo-depent_PP-like"/>
</dbReference>